<dbReference type="EMBL" id="JACHLA010000005">
    <property type="protein sequence ID" value="MBB6363286.1"/>
    <property type="molecule type" value="Genomic_DNA"/>
</dbReference>
<reference evidence="5" key="4">
    <citation type="submission" date="2021-06" db="EMBL/GenBank/DDBJ databases">
        <authorList>
            <person name="Diorio-Toth L."/>
        </authorList>
    </citation>
    <scope>NUCLEOTIDE SEQUENCE</scope>
    <source>
        <strain evidence="5">AL_065</strain>
    </source>
</reference>
<dbReference type="RefSeq" id="WP_004280333.1">
    <property type="nucleotide sequence ID" value="NZ_BBSQ01000007.1"/>
</dbReference>
<name>A0A4Y3IV27_ACILW</name>
<dbReference type="Proteomes" id="UP000293391">
    <property type="component" value="Chromosome"/>
</dbReference>
<accession>A0A4Y3IV27</accession>
<dbReference type="Proteomes" id="UP001242129">
    <property type="component" value="Unassembled WGS sequence"/>
</dbReference>
<sequence length="55" mass="6740">MSNPIDRNDEELTEEQLDPQEKQDREIQRGQLGLHDPQRQRDQLRQERQDEEQIQ</sequence>
<feature type="compositionally biased region" description="Acidic residues" evidence="1">
    <location>
        <begin position="8"/>
        <end position="18"/>
    </location>
</feature>
<gene>
    <name evidence="5" type="ORF">EVX74_008075</name>
    <name evidence="2" type="ORF">HNP34_001418</name>
    <name evidence="4" type="ORF">J2X86_003093</name>
    <name evidence="3" type="ORF">Q8G51_11930</name>
</gene>
<dbReference type="Proteomes" id="UP001262767">
    <property type="component" value="Unassembled WGS sequence"/>
</dbReference>
<dbReference type="AlphaFoldDB" id="A0A4Y3IV27"/>
<reference evidence="2 7" key="3">
    <citation type="submission" date="2020-08" db="EMBL/GenBank/DDBJ databases">
        <title>Functional genomics of gut bacteria from endangered species of beetles.</title>
        <authorList>
            <person name="Carlos-Shanley C."/>
        </authorList>
    </citation>
    <scope>NUCLEOTIDE SEQUENCE [LARGE SCALE GENOMIC DNA]</scope>
    <source>
        <strain evidence="2 7">S00127</strain>
    </source>
</reference>
<evidence type="ECO:0000256" key="1">
    <source>
        <dbReference type="SAM" id="MobiDB-lite"/>
    </source>
</evidence>
<feature type="region of interest" description="Disordered" evidence="1">
    <location>
        <begin position="1"/>
        <end position="55"/>
    </location>
</feature>
<evidence type="ECO:0000313" key="3">
    <source>
        <dbReference type="EMBL" id="MDP1448471.1"/>
    </source>
</evidence>
<dbReference type="EMBL" id="JAVDSC010000024">
    <property type="protein sequence ID" value="MDR6631029.1"/>
    <property type="molecule type" value="Genomic_DNA"/>
</dbReference>
<evidence type="ECO:0000313" key="5">
    <source>
        <dbReference type="EMBL" id="QXR06103.1"/>
    </source>
</evidence>
<feature type="compositionally biased region" description="Basic and acidic residues" evidence="1">
    <location>
        <begin position="19"/>
        <end position="28"/>
    </location>
</feature>
<evidence type="ECO:0000313" key="6">
    <source>
        <dbReference type="Proteomes" id="UP000293391"/>
    </source>
</evidence>
<dbReference type="Proteomes" id="UP000548425">
    <property type="component" value="Unassembled WGS sequence"/>
</dbReference>
<evidence type="ECO:0000313" key="2">
    <source>
        <dbReference type="EMBL" id="MBB6363286.1"/>
    </source>
</evidence>
<evidence type="ECO:0000313" key="4">
    <source>
        <dbReference type="EMBL" id="MDR6631029.1"/>
    </source>
</evidence>
<reference evidence="5" key="1">
    <citation type="submission" date="2018-10" db="EMBL/GenBank/DDBJ databases">
        <authorList>
            <person name="D'Souza A.W."/>
            <person name="Potter R.F."/>
            <person name="Wallace M."/>
            <person name="Shupe A."/>
            <person name="Patel S."/>
            <person name="Sun S."/>
            <person name="Gul D."/>
            <person name="Kwon J.H."/>
            <person name="Andleeb S."/>
            <person name="Burnham C.-A.D."/>
            <person name="Dantas G."/>
        </authorList>
    </citation>
    <scope>NUCLEOTIDE SEQUENCE</scope>
    <source>
        <strain evidence="5">AL_065</strain>
    </source>
</reference>
<organism evidence="5 6">
    <name type="scientific">Acinetobacter lwoffii</name>
    <dbReference type="NCBI Taxonomy" id="28090"/>
    <lineage>
        <taxon>Bacteria</taxon>
        <taxon>Pseudomonadati</taxon>
        <taxon>Pseudomonadota</taxon>
        <taxon>Gammaproteobacteria</taxon>
        <taxon>Moraxellales</taxon>
        <taxon>Moraxellaceae</taxon>
        <taxon>Acinetobacter</taxon>
    </lineage>
</organism>
<feature type="compositionally biased region" description="Basic and acidic residues" evidence="1">
    <location>
        <begin position="36"/>
        <end position="48"/>
    </location>
</feature>
<reference evidence="3" key="5">
    <citation type="submission" date="2023-07" db="EMBL/GenBank/DDBJ databases">
        <title>Dynamics of blaOXA-23 gene transmission in Acinetobacter spp. from contaminated veterinary surfaces.</title>
        <authorList>
            <person name="Moreira Da Silva J."/>
            <person name="Menezes J."/>
            <person name="Fernandes L."/>
            <person name="Marques C."/>
            <person name="Amaral A."/>
            <person name="Timofte D."/>
            <person name="Pomba C."/>
        </authorList>
    </citation>
    <scope>NUCLEOTIDE SEQUENCE</scope>
    <source>
        <strain evidence="3">CMVB11Z4A1</strain>
    </source>
</reference>
<protein>
    <submittedName>
        <fullName evidence="5">Uncharacterized protein</fullName>
    </submittedName>
</protein>
<reference evidence="5" key="2">
    <citation type="journal article" date="2019" name="Nat. Commun.">
        <title>Spatiotemporal dynamics of multidrug resistant bacteria on intensive care unit surfaces.</title>
        <authorList>
            <person name="D'Souza A.W."/>
            <person name="Potter R.F."/>
            <person name="Wallace M."/>
            <person name="Shupe A."/>
            <person name="Patel S."/>
            <person name="Sun X."/>
            <person name="Gul D."/>
            <person name="Kwon J.H."/>
            <person name="Andleeb S."/>
            <person name="Burnham C.D."/>
            <person name="Dantas G."/>
        </authorList>
    </citation>
    <scope>NUCLEOTIDE SEQUENCE</scope>
    <source>
        <strain evidence="5">AL_065</strain>
    </source>
</reference>
<dbReference type="EMBL" id="CP078045">
    <property type="protein sequence ID" value="QXR06103.1"/>
    <property type="molecule type" value="Genomic_DNA"/>
</dbReference>
<proteinExistence type="predicted"/>
<reference evidence="4" key="6">
    <citation type="submission" date="2023-07" db="EMBL/GenBank/DDBJ databases">
        <title>Sorghum-associated microbial communities from plants grown in Nebraska, USA.</title>
        <authorList>
            <person name="Schachtman D."/>
        </authorList>
    </citation>
    <scope>NUCLEOTIDE SEQUENCE</scope>
    <source>
        <strain evidence="4">BE44</strain>
    </source>
</reference>
<evidence type="ECO:0000313" key="7">
    <source>
        <dbReference type="Proteomes" id="UP000548425"/>
    </source>
</evidence>
<dbReference type="EMBL" id="JAUUUS010000294">
    <property type="protein sequence ID" value="MDP1448471.1"/>
    <property type="molecule type" value="Genomic_DNA"/>
</dbReference>